<feature type="transmembrane region" description="Helical" evidence="2">
    <location>
        <begin position="336"/>
        <end position="356"/>
    </location>
</feature>
<feature type="transmembrane region" description="Helical" evidence="2">
    <location>
        <begin position="231"/>
        <end position="252"/>
    </location>
</feature>
<organism evidence="4 5">
    <name type="scientific">Dactylosporangium cerinum</name>
    <dbReference type="NCBI Taxonomy" id="1434730"/>
    <lineage>
        <taxon>Bacteria</taxon>
        <taxon>Bacillati</taxon>
        <taxon>Actinomycetota</taxon>
        <taxon>Actinomycetes</taxon>
        <taxon>Micromonosporales</taxon>
        <taxon>Micromonosporaceae</taxon>
        <taxon>Dactylosporangium</taxon>
    </lineage>
</organism>
<feature type="region of interest" description="Disordered" evidence="1">
    <location>
        <begin position="1"/>
        <end position="28"/>
    </location>
</feature>
<dbReference type="InterPro" id="IPR012429">
    <property type="entry name" value="HGSNAT_cat"/>
</dbReference>
<evidence type="ECO:0000256" key="1">
    <source>
        <dbReference type="SAM" id="MobiDB-lite"/>
    </source>
</evidence>
<dbReference type="Proteomes" id="UP001595912">
    <property type="component" value="Unassembled WGS sequence"/>
</dbReference>
<feature type="transmembrane region" description="Helical" evidence="2">
    <location>
        <begin position="151"/>
        <end position="171"/>
    </location>
</feature>
<reference evidence="5" key="1">
    <citation type="journal article" date="2019" name="Int. J. Syst. Evol. Microbiol.">
        <title>The Global Catalogue of Microorganisms (GCM) 10K type strain sequencing project: providing services to taxonomists for standard genome sequencing and annotation.</title>
        <authorList>
            <consortium name="The Broad Institute Genomics Platform"/>
            <consortium name="The Broad Institute Genome Sequencing Center for Infectious Disease"/>
            <person name="Wu L."/>
            <person name="Ma J."/>
        </authorList>
    </citation>
    <scope>NUCLEOTIDE SEQUENCE [LARGE SCALE GENOMIC DNA]</scope>
    <source>
        <strain evidence="5">CGMCC 4.7152</strain>
    </source>
</reference>
<feature type="domain" description="Heparan-alpha-glucosaminide N-acetyltransferase catalytic" evidence="3">
    <location>
        <begin position="31"/>
        <end position="226"/>
    </location>
</feature>
<sequence>MTQLATQRPDLASPAGTAPPPPATPDQKRARLVGVDAARGVSLLGMITLHALYEADAAGHPTWSELAFSGKAAAAFALLAGVGITFATGRRPVRRADARPTVAMLAVRALAIGTIGLFLSGSDTMLNSVILPYLAVVFLLAIPLVFLRTWAVAVIGVVLATAGPVANHILLPHLPEPSLANPTFARLADDPVGMLTELSLTGFYPSPVWLAYMCAGIVIGRLNLAKIRTGAVLLAGGTVLAVAAKTASSFLLHRYGLAHIWSAQPASGLSVAQTNDLLTFGGNGYTPSSTWWWLTIEAPHTSTQFDILGTTGIAVAVLGLLLLLGHVNVRFLRHLITAVLVPLAAVGSMTLSFYAAHVMFINSEYDTYSATAGCLVQLIAVVFIALAVRYTVGRGPLEAAVVALATCARRLAATASPGLRPMRPEEPADATAQLEAAGDDAPPVRATATPAVPAAEPVALIDALVRQA</sequence>
<keyword evidence="2" id="KW-0812">Transmembrane</keyword>
<feature type="transmembrane region" description="Helical" evidence="2">
    <location>
        <begin position="368"/>
        <end position="388"/>
    </location>
</feature>
<dbReference type="EMBL" id="JBHSIU010000003">
    <property type="protein sequence ID" value="MFC4996307.1"/>
    <property type="molecule type" value="Genomic_DNA"/>
</dbReference>
<gene>
    <name evidence="4" type="ORF">ACFPIJ_00505</name>
</gene>
<evidence type="ECO:0000256" key="2">
    <source>
        <dbReference type="SAM" id="Phobius"/>
    </source>
</evidence>
<keyword evidence="5" id="KW-1185">Reference proteome</keyword>
<keyword evidence="2" id="KW-0472">Membrane</keyword>
<comment type="caution">
    <text evidence="4">The sequence shown here is derived from an EMBL/GenBank/DDBJ whole genome shotgun (WGS) entry which is preliminary data.</text>
</comment>
<evidence type="ECO:0000313" key="4">
    <source>
        <dbReference type="EMBL" id="MFC4996307.1"/>
    </source>
</evidence>
<dbReference type="Pfam" id="PF07786">
    <property type="entry name" value="HGSNAT_cat"/>
    <property type="match status" value="1"/>
</dbReference>
<accession>A0ABV9VJ23</accession>
<name>A0ABV9VJ23_9ACTN</name>
<feature type="transmembrane region" description="Helical" evidence="2">
    <location>
        <begin position="307"/>
        <end position="324"/>
    </location>
</feature>
<evidence type="ECO:0000313" key="5">
    <source>
        <dbReference type="Proteomes" id="UP001595912"/>
    </source>
</evidence>
<feature type="transmembrane region" description="Helical" evidence="2">
    <location>
        <begin position="72"/>
        <end position="89"/>
    </location>
</feature>
<keyword evidence="2" id="KW-1133">Transmembrane helix</keyword>
<dbReference type="RefSeq" id="WP_380112509.1">
    <property type="nucleotide sequence ID" value="NZ_JBHSIU010000003.1"/>
</dbReference>
<proteinExistence type="predicted"/>
<evidence type="ECO:0000259" key="3">
    <source>
        <dbReference type="Pfam" id="PF07786"/>
    </source>
</evidence>
<feature type="region of interest" description="Disordered" evidence="1">
    <location>
        <begin position="417"/>
        <end position="447"/>
    </location>
</feature>
<feature type="transmembrane region" description="Helical" evidence="2">
    <location>
        <begin position="125"/>
        <end position="146"/>
    </location>
</feature>
<feature type="transmembrane region" description="Helical" evidence="2">
    <location>
        <begin position="101"/>
        <end position="119"/>
    </location>
</feature>
<feature type="transmembrane region" description="Helical" evidence="2">
    <location>
        <begin position="203"/>
        <end position="224"/>
    </location>
</feature>
<protein>
    <submittedName>
        <fullName evidence="4">Heparan-alpha-glucosaminide N-acetyltransferase domain-containing protein</fullName>
    </submittedName>
</protein>